<feature type="domain" description="SpaA-like prealbumin fold" evidence="3">
    <location>
        <begin position="182"/>
        <end position="265"/>
    </location>
</feature>
<feature type="compositionally biased region" description="Low complexity" evidence="1">
    <location>
        <begin position="351"/>
        <end position="400"/>
    </location>
</feature>
<proteinExistence type="predicted"/>
<keyword evidence="5" id="KW-1185">Reference proteome</keyword>
<organism evidence="4 5">
    <name type="scientific">Paenibacillus arenilitoris</name>
    <dbReference type="NCBI Taxonomy" id="2772299"/>
    <lineage>
        <taxon>Bacteria</taxon>
        <taxon>Bacillati</taxon>
        <taxon>Bacillota</taxon>
        <taxon>Bacilli</taxon>
        <taxon>Bacillales</taxon>
        <taxon>Paenibacillaceae</taxon>
        <taxon>Paenibacillus</taxon>
    </lineage>
</organism>
<dbReference type="NCBIfam" id="TIGR01167">
    <property type="entry name" value="LPXTG_anchor"/>
    <property type="match status" value="1"/>
</dbReference>
<protein>
    <submittedName>
        <fullName evidence="4">LPXTG cell wall anchor domain-containing protein</fullName>
    </submittedName>
</protein>
<dbReference type="Gene3D" id="2.60.40.10">
    <property type="entry name" value="Immunoglobulins"/>
    <property type="match status" value="1"/>
</dbReference>
<dbReference type="AlphaFoldDB" id="A0A927CKS7"/>
<dbReference type="Proteomes" id="UP000632125">
    <property type="component" value="Unassembled WGS sequence"/>
</dbReference>
<evidence type="ECO:0000256" key="1">
    <source>
        <dbReference type="SAM" id="MobiDB-lite"/>
    </source>
</evidence>
<feature type="region of interest" description="Disordered" evidence="1">
    <location>
        <begin position="345"/>
        <end position="431"/>
    </location>
</feature>
<dbReference type="InterPro" id="IPR013783">
    <property type="entry name" value="Ig-like_fold"/>
</dbReference>
<dbReference type="EMBL" id="JACXIY010000009">
    <property type="protein sequence ID" value="MBD2868403.1"/>
    <property type="molecule type" value="Genomic_DNA"/>
</dbReference>
<accession>A0A927CKS7</accession>
<evidence type="ECO:0000256" key="2">
    <source>
        <dbReference type="SAM" id="SignalP"/>
    </source>
</evidence>
<evidence type="ECO:0000259" key="3">
    <source>
        <dbReference type="Pfam" id="PF17802"/>
    </source>
</evidence>
<name>A0A927CKS7_9BACL</name>
<keyword evidence="2" id="KW-0732">Signal</keyword>
<gene>
    <name evidence="4" type="ORF">IDH41_07435</name>
</gene>
<feature type="signal peptide" evidence="2">
    <location>
        <begin position="1"/>
        <end position="28"/>
    </location>
</feature>
<dbReference type="InterPro" id="IPR041033">
    <property type="entry name" value="SpaA_PFL_dom_1"/>
</dbReference>
<dbReference type="RefSeq" id="WP_190859675.1">
    <property type="nucleotide sequence ID" value="NZ_JACXIY010000009.1"/>
</dbReference>
<sequence>MRRIKKHLSWSLALILVLSLALSSLVMAEGLSGGEQPAAEAAAEDVNAADNGCPEYSVSRDHITVAVLRQSIVDNGDGTATATFSTTRDCVQVSVSSYALPADWVGPGGEPYEDQIFHEGVTAIYPKAGQHTVRIGIPACVPYQADIYSGPEQRVLGTGGHGITIVDWLIKPQNTCAGDGDIRIYKYLDEVEGAPHAGIGFEIWKDGALVASGTTDADGYLEFLDLPVGTYELKELTLDGFLTDLTENKPITVTKDSSTLTVVVNTPKLKLEAVCSANPDEERTWKITNESNIEVPFTWIIEGTAQFGEGNVPANGSAEFTANTENTNTAVLSWSKAQQLSAASDGTVCATPTPTNTSTPTPTPTSTTTPTPTPTNTSTPTPTPTSTTTPTPTPTSTTTPTPTPDIDVDEEEVPGGGINDGEEDDQPPTDTVIEVPEETVPIDTLPKTGDSSPVPYYLIGAFTLSAGLLSLRSRQGRKKPQG</sequence>
<feature type="chain" id="PRO_5038929998" evidence="2">
    <location>
        <begin position="29"/>
        <end position="482"/>
    </location>
</feature>
<evidence type="ECO:0000313" key="5">
    <source>
        <dbReference type="Proteomes" id="UP000632125"/>
    </source>
</evidence>
<evidence type="ECO:0000313" key="4">
    <source>
        <dbReference type="EMBL" id="MBD2868403.1"/>
    </source>
</evidence>
<comment type="caution">
    <text evidence="4">The sequence shown here is derived from an EMBL/GenBank/DDBJ whole genome shotgun (WGS) entry which is preliminary data.</text>
</comment>
<reference evidence="4" key="1">
    <citation type="submission" date="2020-09" db="EMBL/GenBank/DDBJ databases">
        <title>A novel bacterium of genus Paenibacillus, isolated from South China Sea.</title>
        <authorList>
            <person name="Huang H."/>
            <person name="Mo K."/>
            <person name="Hu Y."/>
        </authorList>
    </citation>
    <scope>NUCLEOTIDE SEQUENCE</scope>
    <source>
        <strain evidence="4">IB182493</strain>
    </source>
</reference>
<dbReference type="Pfam" id="PF17802">
    <property type="entry name" value="SpaA"/>
    <property type="match status" value="1"/>
</dbReference>
<dbReference type="SUPFAM" id="SSF49478">
    <property type="entry name" value="Cna protein B-type domain"/>
    <property type="match status" value="1"/>
</dbReference>